<reference evidence="6 7" key="1">
    <citation type="submission" date="2022-04" db="EMBL/GenBank/DDBJ databases">
        <title>Positive selection, recombination, and allopatry shape intraspecific diversity of widespread and dominant cyanobacteria.</title>
        <authorList>
            <person name="Wei J."/>
            <person name="Shu W."/>
            <person name="Hu C."/>
        </authorList>
    </citation>
    <scope>NUCLEOTIDE SEQUENCE [LARGE SCALE GENOMIC DNA]</scope>
    <source>
        <strain evidence="6 7">AS-A4</strain>
    </source>
</reference>
<feature type="domain" description="HTH lysR-type" evidence="5">
    <location>
        <begin position="11"/>
        <end position="68"/>
    </location>
</feature>
<dbReference type="InterPro" id="IPR036390">
    <property type="entry name" value="WH_DNA-bd_sf"/>
</dbReference>
<comment type="caution">
    <text evidence="6">The sequence shown here is derived from an EMBL/GenBank/DDBJ whole genome shotgun (WGS) entry which is preliminary data.</text>
</comment>
<proteinExistence type="inferred from homology"/>
<dbReference type="Pfam" id="PF00126">
    <property type="entry name" value="HTH_1"/>
    <property type="match status" value="1"/>
</dbReference>
<dbReference type="InterPro" id="IPR050389">
    <property type="entry name" value="LysR-type_TF"/>
</dbReference>
<dbReference type="PROSITE" id="PS50931">
    <property type="entry name" value="HTH_LYSR"/>
    <property type="match status" value="1"/>
</dbReference>
<keyword evidence="3" id="KW-0238">DNA-binding</keyword>
<gene>
    <name evidence="6" type="ORF">NDI38_30225</name>
</gene>
<dbReference type="SUPFAM" id="SSF46785">
    <property type="entry name" value="Winged helix' DNA-binding domain"/>
    <property type="match status" value="1"/>
</dbReference>
<dbReference type="PANTHER" id="PTHR30118:SF15">
    <property type="entry name" value="TRANSCRIPTIONAL REGULATORY PROTEIN"/>
    <property type="match status" value="1"/>
</dbReference>
<comment type="similarity">
    <text evidence="1">Belongs to the LysR transcriptional regulatory family.</text>
</comment>
<dbReference type="SUPFAM" id="SSF53850">
    <property type="entry name" value="Periplasmic binding protein-like II"/>
    <property type="match status" value="1"/>
</dbReference>
<keyword evidence="2" id="KW-0805">Transcription regulation</keyword>
<sequence>MAQQFPNLSRIDLNQLLALQALLEEKHITRAAIRISLSQPAMSRVLGRLRAAIGDDLLVRSGVGYERTPRGDRLLQELEALLPRLNAAIGSNDFDPALSQQYFRVTGTDYAAAVIVSGAVRLCRKLAPSVRVEVVGWTPESYRHVETGRCDLALGVGSVPTPPKGLKVEVLYQEHFVCLISADNPFKNERFSLDEYLRRPHAIVATAEGQQTMIDRPLADLGKARDIVFQSPYFMATALNIVDTDLIFTVPMRVALELSKLANLRQVLPPQEIGDFPYTMIWHPRLEGDAGQAWFRDQIRATVRRA</sequence>
<evidence type="ECO:0000313" key="6">
    <source>
        <dbReference type="EMBL" id="MEP1062653.1"/>
    </source>
</evidence>
<evidence type="ECO:0000259" key="5">
    <source>
        <dbReference type="PROSITE" id="PS50931"/>
    </source>
</evidence>
<dbReference type="InterPro" id="IPR037402">
    <property type="entry name" value="YidZ_PBP2"/>
</dbReference>
<dbReference type="EMBL" id="JAMPLM010000078">
    <property type="protein sequence ID" value="MEP1062653.1"/>
    <property type="molecule type" value="Genomic_DNA"/>
</dbReference>
<protein>
    <submittedName>
        <fullName evidence="6">LysR family transcriptional regulator</fullName>
    </submittedName>
</protein>
<evidence type="ECO:0000256" key="1">
    <source>
        <dbReference type="ARBA" id="ARBA00009437"/>
    </source>
</evidence>
<dbReference type="PANTHER" id="PTHR30118">
    <property type="entry name" value="HTH-TYPE TRANSCRIPTIONAL REGULATOR LEUO-RELATED"/>
    <property type="match status" value="1"/>
</dbReference>
<dbReference type="Pfam" id="PF03466">
    <property type="entry name" value="LysR_substrate"/>
    <property type="match status" value="1"/>
</dbReference>
<evidence type="ECO:0000256" key="2">
    <source>
        <dbReference type="ARBA" id="ARBA00023015"/>
    </source>
</evidence>
<keyword evidence="7" id="KW-1185">Reference proteome</keyword>
<dbReference type="RefSeq" id="WP_190452633.1">
    <property type="nucleotide sequence ID" value="NZ_JAMPLM010000078.1"/>
</dbReference>
<dbReference type="InterPro" id="IPR000847">
    <property type="entry name" value="LysR_HTH_N"/>
</dbReference>
<dbReference type="Proteomes" id="UP001476950">
    <property type="component" value="Unassembled WGS sequence"/>
</dbReference>
<name>A0ABV0KUA5_9CYAN</name>
<dbReference type="InterPro" id="IPR036388">
    <property type="entry name" value="WH-like_DNA-bd_sf"/>
</dbReference>
<accession>A0ABV0KUA5</accession>
<evidence type="ECO:0000313" key="7">
    <source>
        <dbReference type="Proteomes" id="UP001476950"/>
    </source>
</evidence>
<organism evidence="6 7">
    <name type="scientific">Stenomitos frigidus AS-A4</name>
    <dbReference type="NCBI Taxonomy" id="2933935"/>
    <lineage>
        <taxon>Bacteria</taxon>
        <taxon>Bacillati</taxon>
        <taxon>Cyanobacteriota</taxon>
        <taxon>Cyanophyceae</taxon>
        <taxon>Leptolyngbyales</taxon>
        <taxon>Leptolyngbyaceae</taxon>
        <taxon>Stenomitos</taxon>
    </lineage>
</organism>
<evidence type="ECO:0000256" key="3">
    <source>
        <dbReference type="ARBA" id="ARBA00023125"/>
    </source>
</evidence>
<dbReference type="Gene3D" id="1.10.10.10">
    <property type="entry name" value="Winged helix-like DNA-binding domain superfamily/Winged helix DNA-binding domain"/>
    <property type="match status" value="1"/>
</dbReference>
<keyword evidence="4" id="KW-0804">Transcription</keyword>
<dbReference type="PRINTS" id="PR00039">
    <property type="entry name" value="HTHLYSR"/>
</dbReference>
<evidence type="ECO:0000256" key="4">
    <source>
        <dbReference type="ARBA" id="ARBA00023163"/>
    </source>
</evidence>
<dbReference type="Gene3D" id="3.40.190.10">
    <property type="entry name" value="Periplasmic binding protein-like II"/>
    <property type="match status" value="2"/>
</dbReference>
<dbReference type="CDD" id="cd08417">
    <property type="entry name" value="PBP2_Nitroaromatics_like"/>
    <property type="match status" value="1"/>
</dbReference>
<dbReference type="InterPro" id="IPR005119">
    <property type="entry name" value="LysR_subst-bd"/>
</dbReference>